<dbReference type="EMBL" id="CP061336">
    <property type="protein sequence ID" value="QNU68302.1"/>
    <property type="molecule type" value="Genomic_DNA"/>
</dbReference>
<keyword evidence="2" id="KW-1185">Reference proteome</keyword>
<reference evidence="1 2" key="1">
    <citation type="submission" date="2020-09" db="EMBL/GenBank/DDBJ databases">
        <title>Characterization and genome sequencing of Ruminiclostridium sp. nov. MA18.</title>
        <authorList>
            <person name="Rettenmaier R."/>
            <person name="Kowollik M.-L."/>
            <person name="Liebl W."/>
            <person name="Zverlov V."/>
        </authorList>
    </citation>
    <scope>NUCLEOTIDE SEQUENCE [LARGE SCALE GENOMIC DNA]</scope>
    <source>
        <strain evidence="1 2">MA18</strain>
    </source>
</reference>
<name>A0A4U7JJP4_9FIRM</name>
<dbReference type="OrthoDB" id="9824331at2"/>
<protein>
    <recommendedName>
        <fullName evidence="3">Lipoprotein</fullName>
    </recommendedName>
</protein>
<evidence type="ECO:0008006" key="3">
    <source>
        <dbReference type="Google" id="ProtNLM"/>
    </source>
</evidence>
<dbReference type="Proteomes" id="UP000306409">
    <property type="component" value="Chromosome"/>
</dbReference>
<dbReference type="AlphaFoldDB" id="A0A4U7JJP4"/>
<organism evidence="1 2">
    <name type="scientific">Ruminiclostridium herbifermentans</name>
    <dbReference type="NCBI Taxonomy" id="2488810"/>
    <lineage>
        <taxon>Bacteria</taxon>
        <taxon>Bacillati</taxon>
        <taxon>Bacillota</taxon>
        <taxon>Clostridia</taxon>
        <taxon>Eubacteriales</taxon>
        <taxon>Oscillospiraceae</taxon>
        <taxon>Ruminiclostridium</taxon>
    </lineage>
</organism>
<accession>A0A4U7JJP4</accession>
<dbReference type="RefSeq" id="WP_137696469.1">
    <property type="nucleotide sequence ID" value="NZ_CP061336.1"/>
</dbReference>
<dbReference type="KEGG" id="rher:EHE19_007820"/>
<proteinExistence type="predicted"/>
<evidence type="ECO:0000313" key="2">
    <source>
        <dbReference type="Proteomes" id="UP000306409"/>
    </source>
</evidence>
<sequence length="215" mass="24248">MKRIKLISLVVSLSVPFIIVSCSSSGDNAAPVSTSNITTTTNHSELLIENNKLKNENEQLVSENYSLKSRNEYLEKVLKESSISPLLNNYTADLLLHKIFTENGKVDIFPGRLKGIRVEDIGEETYFIFTIDKMAVNPKWDGPGSDSGKGYFINSEEKYEEYKGGLSTIFSYQGYENTIQKREAILNDSNYKNDRIYNFYMIGDEIVFVGPDPGP</sequence>
<dbReference type="PROSITE" id="PS51257">
    <property type="entry name" value="PROKAR_LIPOPROTEIN"/>
    <property type="match status" value="1"/>
</dbReference>
<gene>
    <name evidence="1" type="ORF">EHE19_007820</name>
</gene>
<evidence type="ECO:0000313" key="1">
    <source>
        <dbReference type="EMBL" id="QNU68302.1"/>
    </source>
</evidence>